<dbReference type="RefSeq" id="WP_348953938.1">
    <property type="nucleotide sequence ID" value="NZ_JBDZYD010000009.1"/>
</dbReference>
<dbReference type="PANTHER" id="PTHR12526:SF640">
    <property type="entry name" value="COLANIC ACID BIOSYNTHESIS GLYCOSYLTRANSFERASE WCAL-RELATED"/>
    <property type="match status" value="1"/>
</dbReference>
<evidence type="ECO:0000256" key="3">
    <source>
        <dbReference type="ARBA" id="ARBA00022679"/>
    </source>
</evidence>
<comment type="similarity">
    <text evidence="1">Belongs to the glycosyltransferase group 1 family. Glycosyltransferase 4 subfamily.</text>
</comment>
<dbReference type="CDD" id="cd03801">
    <property type="entry name" value="GT4_PimA-like"/>
    <property type="match status" value="1"/>
</dbReference>
<dbReference type="Pfam" id="PF08357">
    <property type="entry name" value="SEFIR"/>
    <property type="match status" value="1"/>
</dbReference>
<sequence length="565" mass="61637">MTKVFISYAHTSVEHRSAVRDLWVLLRSRGIDVAADWWGPEHVRRDWATWATKQLTDADFVLVVVSPEYKQLATQSSDIGLSAEAQFIRDELVTSRVSSPSLASVVLPGHSVSEVPDFLSASGTPVQVLEDLTHRGVRRLVHWIQARTQDTRGETRPETIAPPEPEPREVPRRPAVLVLATEWSSARGGLSTLNRQLCCALAARQADVVCLVLAAGGDDYRDAAANGVALRVAARPPGGSDDTALSNPAALPTGFRPDYIIGHSRVTGPAAFHIAAHFPEAKRLHFIHMAPDEIEWFKPGREDDAGQRSEERHQIELDLARTAHATIAIGLRLYNRYLRDLSPNEQVLVHNLVPGFDIAEYTCAAPPPGAPWKILVAGRLEDTDLKGLDIAARAVGRIARNRPPTVPRVELVVRGAPPGEAEQLRKQILEWSELPSLDVVVRPYATGQDTMTADLKTSTLVLMPSRREGFGLIGLEAAAAGVPVLISGSSGLGEQLLAVLNPEDYARVVIPVTGDTEADADDWHRQIHAVLYDRDAAFGRAARVREQLIASYTWAKAVTDLLASI</sequence>
<gene>
    <name evidence="6" type="ORF">ABJI51_25525</name>
</gene>
<dbReference type="Proteomes" id="UP001440984">
    <property type="component" value="Unassembled WGS sequence"/>
</dbReference>
<feature type="domain" description="SEFIR" evidence="5">
    <location>
        <begin position="1"/>
        <end position="138"/>
    </location>
</feature>
<evidence type="ECO:0000259" key="5">
    <source>
        <dbReference type="PROSITE" id="PS51534"/>
    </source>
</evidence>
<dbReference type="EMBL" id="JBDZYD010000009">
    <property type="protein sequence ID" value="MEQ0562459.1"/>
    <property type="molecule type" value="Genomic_DNA"/>
</dbReference>
<dbReference type="Pfam" id="PF20706">
    <property type="entry name" value="GT4-conflict"/>
    <property type="match status" value="1"/>
</dbReference>
<accession>A0ABV0LJI3</accession>
<evidence type="ECO:0000256" key="2">
    <source>
        <dbReference type="ARBA" id="ARBA00022676"/>
    </source>
</evidence>
<reference evidence="6 7" key="1">
    <citation type="submission" date="2024-05" db="EMBL/GenBank/DDBJ databases">
        <authorList>
            <person name="Zhao H."/>
            <person name="Xu Y."/>
            <person name="Lin S."/>
            <person name="Spain J.C."/>
            <person name="Zhou N.-Y."/>
        </authorList>
    </citation>
    <scope>NUCLEOTIDE SEQUENCE [LARGE SCALE GENOMIC DNA]</scope>
    <source>
        <strain evidence="6 7">NEAU-NG30</strain>
    </source>
</reference>
<dbReference type="InterPro" id="IPR013568">
    <property type="entry name" value="SEFIR_dom"/>
</dbReference>
<dbReference type="EC" id="2.4.-.-" evidence="6"/>
<evidence type="ECO:0000313" key="7">
    <source>
        <dbReference type="Proteomes" id="UP001440984"/>
    </source>
</evidence>
<comment type="caution">
    <text evidence="6">The sequence shown here is derived from an EMBL/GenBank/DDBJ whole genome shotgun (WGS) entry which is preliminary data.</text>
</comment>
<name>A0ABV0LJI3_9PSEU</name>
<keyword evidence="2 6" id="KW-0328">Glycosyltransferase</keyword>
<organism evidence="6 7">
    <name type="scientific">Amycolatopsis melonis</name>
    <dbReference type="NCBI Taxonomy" id="3156488"/>
    <lineage>
        <taxon>Bacteria</taxon>
        <taxon>Bacillati</taxon>
        <taxon>Actinomycetota</taxon>
        <taxon>Actinomycetes</taxon>
        <taxon>Pseudonocardiales</taxon>
        <taxon>Pseudonocardiaceae</taxon>
        <taxon>Amycolatopsis</taxon>
    </lineage>
</organism>
<dbReference type="GO" id="GO:0016757">
    <property type="term" value="F:glycosyltransferase activity"/>
    <property type="evidence" value="ECO:0007669"/>
    <property type="project" value="UniProtKB-KW"/>
</dbReference>
<dbReference type="Gene3D" id="3.40.50.11530">
    <property type="match status" value="1"/>
</dbReference>
<dbReference type="Gene3D" id="3.40.50.2000">
    <property type="entry name" value="Glycogen Phosphorylase B"/>
    <property type="match status" value="2"/>
</dbReference>
<keyword evidence="3 6" id="KW-0808">Transferase</keyword>
<dbReference type="SUPFAM" id="SSF53756">
    <property type="entry name" value="UDP-Glycosyltransferase/glycogen phosphorylase"/>
    <property type="match status" value="1"/>
</dbReference>
<protein>
    <submittedName>
        <fullName evidence="6">Glycosyltransferase</fullName>
        <ecNumber evidence="6">2.4.-.-</ecNumber>
    </submittedName>
</protein>
<keyword evidence="7" id="KW-1185">Reference proteome</keyword>
<proteinExistence type="inferred from homology"/>
<dbReference type="InterPro" id="IPR035897">
    <property type="entry name" value="Toll_tir_struct_dom_sf"/>
</dbReference>
<feature type="region of interest" description="Disordered" evidence="4">
    <location>
        <begin position="149"/>
        <end position="169"/>
    </location>
</feature>
<dbReference type="PROSITE" id="PS51534">
    <property type="entry name" value="SEFIR"/>
    <property type="match status" value="1"/>
</dbReference>
<dbReference type="SUPFAM" id="SSF52200">
    <property type="entry name" value="Toll/Interleukin receptor TIR domain"/>
    <property type="match status" value="1"/>
</dbReference>
<dbReference type="PANTHER" id="PTHR12526">
    <property type="entry name" value="GLYCOSYLTRANSFERASE"/>
    <property type="match status" value="1"/>
</dbReference>
<evidence type="ECO:0000256" key="1">
    <source>
        <dbReference type="ARBA" id="ARBA00009481"/>
    </source>
</evidence>
<evidence type="ECO:0000313" key="6">
    <source>
        <dbReference type="EMBL" id="MEQ0562459.1"/>
    </source>
</evidence>
<evidence type="ECO:0000256" key="4">
    <source>
        <dbReference type="SAM" id="MobiDB-lite"/>
    </source>
</evidence>